<organism evidence="3 4">
    <name type="scientific">Pseudomonas amygdali pv. eriobotryae</name>
    <dbReference type="NCBI Taxonomy" id="129137"/>
    <lineage>
        <taxon>Bacteria</taxon>
        <taxon>Pseudomonadati</taxon>
        <taxon>Pseudomonadota</taxon>
        <taxon>Gammaproteobacteria</taxon>
        <taxon>Pseudomonadales</taxon>
        <taxon>Pseudomonadaceae</taxon>
        <taxon>Pseudomonas</taxon>
        <taxon>Pseudomonas amygdali</taxon>
    </lineage>
</organism>
<evidence type="ECO:0000313" key="4">
    <source>
        <dbReference type="Proteomes" id="UP000630864"/>
    </source>
</evidence>
<accession>A0A9P3AJ69</accession>
<dbReference type="EMBL" id="BMZW01000049">
    <property type="protein sequence ID" value="GFZ62725.1"/>
    <property type="molecule type" value="Genomic_DNA"/>
</dbReference>
<dbReference type="Proteomes" id="UP000630864">
    <property type="component" value="Unassembled WGS sequence"/>
</dbReference>
<reference evidence="3" key="1">
    <citation type="submission" date="2020-09" db="EMBL/GenBank/DDBJ databases">
        <title>Pseudomonas syringae pv. eriobotryae genome sequence causing loquat canker disease.</title>
        <authorList>
            <person name="Fukuda S."/>
            <person name="Tashiro H."/>
            <person name="Nagano Y."/>
        </authorList>
    </citation>
    <scope>NUCLEOTIDE SEQUENCE</scope>
    <source>
        <strain evidence="3">AM001</strain>
    </source>
</reference>
<dbReference type="GO" id="GO:0003677">
    <property type="term" value="F:DNA binding"/>
    <property type="evidence" value="ECO:0007669"/>
    <property type="project" value="InterPro"/>
</dbReference>
<dbReference type="AlphaFoldDB" id="A0A9P3AJ69"/>
<dbReference type="GO" id="GO:0006310">
    <property type="term" value="P:DNA recombination"/>
    <property type="evidence" value="ECO:0007669"/>
    <property type="project" value="UniProtKB-KW"/>
</dbReference>
<dbReference type="RefSeq" id="WP_189659195.1">
    <property type="nucleotide sequence ID" value="NZ_BMZW01000049.1"/>
</dbReference>
<evidence type="ECO:0000313" key="3">
    <source>
        <dbReference type="EMBL" id="GFZ62725.1"/>
    </source>
</evidence>
<name>A0A9P3AJ69_PSEA0</name>
<dbReference type="SUPFAM" id="SSF56349">
    <property type="entry name" value="DNA breaking-rejoining enzymes"/>
    <property type="match status" value="1"/>
</dbReference>
<protein>
    <submittedName>
        <fullName evidence="3">Uncharacterized protein</fullName>
    </submittedName>
</protein>
<comment type="caution">
    <text evidence="3">The sequence shown here is derived from an EMBL/GenBank/DDBJ whole genome shotgun (WGS) entry which is preliminary data.</text>
</comment>
<gene>
    <name evidence="3" type="ORF">PSE10A_52360</name>
</gene>
<evidence type="ECO:0000256" key="1">
    <source>
        <dbReference type="ARBA" id="ARBA00023172"/>
    </source>
</evidence>
<evidence type="ECO:0000256" key="2">
    <source>
        <dbReference type="SAM" id="MobiDB-lite"/>
    </source>
</evidence>
<sequence length="1138" mass="129285">MINTTDNLTVHGDDVLQSAQAILQELAQKAMDTETVAGKANPELLVDKQARHRLALSIFLRHRKGQTLSYSELTTLYKLCLVPDKQLNLATPLYTKLTGEPTPQQKDVSGIRIPIRAMFVLLWEEGKVTLPHDFNLSGVWAKYPDLIDISENFIQEIAGLNPSNLYRSTRRFQYRVNWKSPEDIIFEELWEAAPAVVDKQRDIKKNSNKGSKRLDFSYLSWLHAFAKKYPKIVSPDQARLLEGYHSHLSASALNQSCAEKKKSYAQFAKFWGKIDASQSKSENLESRRSRYDSGLDGRKEKNKEKNEEKHAQLATQTLVLQDVLSPEEYANLRGLKRPTDEGYGWVEGYYNTLENPTIEENLISWIKVGNLHSDHIKDLATTTKRQETGYIHILMDYLGRYLPAWLSKHPESEIAFPTSIEDFHRSIFWHRTSKNTIFTKPKDNSELDLPLTLMQFYDLKRSIKTKAKFIYSVWRYFELAIANGQELLPNGEPLVGGIYKNPIHPVLDSPGSGPSGKSDKIPLPIDSMMMIEAYMLALDTIGVELQNKCLKGLLSFQETLDLKNSTWIDLGKYGISYSIKLWNPNNASDTLKIPLKKIINVYSWKNEKYKSSMSEIYAPWLSQLRMLTVALFSGLRLQNCQWLDIRNFDKHYDHSLRDSLSSCILYVNTDKNGNSRPVTLPYKVMDVLLQERHFQTKGYGKKYSGVYYENDANTAHKYKKIHPLFRSPWPGNGAPFSNTSYGVKWTLILRGFQELYNGFVQPENRHEFVEQSASGDWSAVHTPHALRATWITHRRIYAFLDYAIIGGQVGHAQRYTSAHYVVPTRQETMALVDSANKAVSAHAFAALTGRPPAPSSPDSALVKGWAQHHEETMRDQHLISVIPAILDIDETGRDLIASDKKQRVKFLDFCICALDGACPKKLMDFTRTARTCGICPYAVFGIDHLPGLNAKIRDLANRVGHLKPRVQQVLKHQSNSSNAEIVYDELSLSSLELAGYRQVTQILETIWRDEKFPKGYIARHRDLANAVRHSVDMDDPKQPVLSMLLDMSQFPAVASEHYPLILEELARNPDFLKVLNQTVDEREPYIGQILSIMQGAGLSFGDIAAHALSHPSALSPQDRASMAMWIKAAKRTREVGPS</sequence>
<dbReference type="InterPro" id="IPR013762">
    <property type="entry name" value="Integrase-like_cat_sf"/>
</dbReference>
<proteinExistence type="predicted"/>
<feature type="region of interest" description="Disordered" evidence="2">
    <location>
        <begin position="282"/>
        <end position="309"/>
    </location>
</feature>
<dbReference type="InterPro" id="IPR011010">
    <property type="entry name" value="DNA_brk_join_enz"/>
</dbReference>
<dbReference type="GO" id="GO:0015074">
    <property type="term" value="P:DNA integration"/>
    <property type="evidence" value="ECO:0007669"/>
    <property type="project" value="InterPro"/>
</dbReference>
<dbReference type="Gene3D" id="1.10.443.10">
    <property type="entry name" value="Intergrase catalytic core"/>
    <property type="match status" value="1"/>
</dbReference>
<keyword evidence="1" id="KW-0233">DNA recombination</keyword>